<reference evidence="1 2" key="1">
    <citation type="submission" date="2019-09" db="EMBL/GenBank/DDBJ databases">
        <title>Genome sequencing of Ng87 strain.</title>
        <authorList>
            <person name="Karasev E.S."/>
            <person name="Andronov E."/>
        </authorList>
    </citation>
    <scope>NUCLEOTIDE SEQUENCE [LARGE SCALE GENOMIC DNA]</scope>
    <source>
        <strain evidence="1 2">Ng87</strain>
    </source>
</reference>
<accession>A0A6A1TJG8</accession>
<proteinExistence type="predicted"/>
<comment type="caution">
    <text evidence="1">The sequence shown here is derived from an EMBL/GenBank/DDBJ whole genome shotgun (WGS) entry which is preliminary data.</text>
</comment>
<protein>
    <submittedName>
        <fullName evidence="1">Uncharacterized protein</fullName>
    </submittedName>
</protein>
<evidence type="ECO:0000313" key="1">
    <source>
        <dbReference type="EMBL" id="KAB1083450.1"/>
    </source>
</evidence>
<dbReference type="EMBL" id="VZUL01000003">
    <property type="protein sequence ID" value="KAB1083450.1"/>
    <property type="molecule type" value="Genomic_DNA"/>
</dbReference>
<dbReference type="Proteomes" id="UP000386575">
    <property type="component" value="Unassembled WGS sequence"/>
</dbReference>
<organism evidence="1 2">
    <name type="scientific">Neorhizobium galegae</name>
    <name type="common">Rhizobium galegae</name>
    <dbReference type="NCBI Taxonomy" id="399"/>
    <lineage>
        <taxon>Bacteria</taxon>
        <taxon>Pseudomonadati</taxon>
        <taxon>Pseudomonadota</taxon>
        <taxon>Alphaproteobacteria</taxon>
        <taxon>Hyphomicrobiales</taxon>
        <taxon>Rhizobiaceae</taxon>
        <taxon>Rhizobium/Agrobacterium group</taxon>
        <taxon>Neorhizobium</taxon>
    </lineage>
</organism>
<name>A0A6A1TJG8_NEOGA</name>
<sequence length="87" mass="9473">MKMDEDTFAQLSAMSQNLQKRALALSHQGKEADLAMLMSAQALTMEAVKSLGEALNRIRPRRLEAAILAKLKNGSGITSSGPLRRPH</sequence>
<gene>
    <name evidence="1" type="ORF">F4V91_28370</name>
</gene>
<dbReference type="AlphaFoldDB" id="A0A6A1TJG8"/>
<evidence type="ECO:0000313" key="2">
    <source>
        <dbReference type="Proteomes" id="UP000386575"/>
    </source>
</evidence>